<feature type="coiled-coil region" evidence="3">
    <location>
        <begin position="835"/>
        <end position="862"/>
    </location>
</feature>
<dbReference type="HOGENOM" id="CLU_003293_1_1_1"/>
<dbReference type="EMBL" id="JMSN01000024">
    <property type="protein sequence ID" value="KDN48495.1"/>
    <property type="molecule type" value="Genomic_DNA"/>
</dbReference>
<feature type="domain" description="K Homology" evidence="5">
    <location>
        <begin position="944"/>
        <end position="1016"/>
    </location>
</feature>
<feature type="domain" description="K Homology" evidence="5">
    <location>
        <begin position="773"/>
        <end position="857"/>
    </location>
</feature>
<dbReference type="GO" id="GO:0003723">
    <property type="term" value="F:RNA binding"/>
    <property type="evidence" value="ECO:0007669"/>
    <property type="project" value="UniProtKB-UniRule"/>
</dbReference>
<comment type="caution">
    <text evidence="6">The sequence shown here is derived from an EMBL/GenBank/DDBJ whole genome shotgun (WGS) entry which is preliminary data.</text>
</comment>
<dbReference type="Pfam" id="PF00013">
    <property type="entry name" value="KH_1"/>
    <property type="match status" value="7"/>
</dbReference>
<dbReference type="InterPro" id="IPR004087">
    <property type="entry name" value="KH_dom"/>
</dbReference>
<dbReference type="CDD" id="cd22408">
    <property type="entry name" value="KH-I_Vigilin_rpt4"/>
    <property type="match status" value="1"/>
</dbReference>
<accession>A0A066WCJ5</accession>
<protein>
    <recommendedName>
        <fullName evidence="5">K Homology domain-containing protein</fullName>
    </recommendedName>
</protein>
<dbReference type="OrthoDB" id="10027144at2759"/>
<evidence type="ECO:0000256" key="3">
    <source>
        <dbReference type="SAM" id="Coils"/>
    </source>
</evidence>
<feature type="coiled-coil region" evidence="3">
    <location>
        <begin position="1083"/>
        <end position="1110"/>
    </location>
</feature>
<dbReference type="InterPro" id="IPR036612">
    <property type="entry name" value="KH_dom_type_1_sf"/>
</dbReference>
<dbReference type="InParanoid" id="A0A066WCJ5"/>
<dbReference type="GeneID" id="25264157"/>
<evidence type="ECO:0000313" key="7">
    <source>
        <dbReference type="Proteomes" id="UP000027361"/>
    </source>
</evidence>
<feature type="domain" description="K Homology" evidence="5">
    <location>
        <begin position="1105"/>
        <end position="1190"/>
    </location>
</feature>
<dbReference type="PROSITE" id="PS50084">
    <property type="entry name" value="KH_TYPE_1"/>
    <property type="match status" value="7"/>
</dbReference>
<keyword evidence="3" id="KW-0175">Coiled coil</keyword>
<dbReference type="SUPFAM" id="SSF54791">
    <property type="entry name" value="Eukaryotic type KH-domain (KH-domain type I)"/>
    <property type="match status" value="10"/>
</dbReference>
<dbReference type="OMA" id="DHAGQQV"/>
<feature type="domain" description="K Homology" evidence="5">
    <location>
        <begin position="337"/>
        <end position="432"/>
    </location>
</feature>
<sequence>MLASNGISAAELQRQHILQQLQSPFASEAGATSAQATPMADPFPSLGDNDADVHSGADPSWGPGASGSGSTKATGSSQNAANGSSKEQQKQRQSQPDFNSESAFPTLGAAAAKPAASSSWSRKLSTAGGSNGNASSATAASAQQPPASASQWHSTTPVIQRNVVNETFSLPSSPELVSKLPGVLTRIRAKFGGPSSAVGAGLGAAAGAVTIEASTTRKTNTTTFILKGSSEKTIKAAKKELSVALAKSVTLTIMIPASLRAFVIGAKGKNLKTITDQTGVRINIPKPDEGSGDAAAAAAANGDYDADEQVPVTIEGDEINARNAQSMLQAIVAERTSKITQRLSHIDHVFYPFIAGPKGSNAAKLEQDAALGAGIVSVRVPPRAAFLSTATASSKEGKEGAGEERGRDLSIIVTGDREAVARVVAAIEAQVDNMRRNLRTLAIQIPKRQHRFLVGDNATEVLATTGCSIELAPIDDPSDSVTIRGPAPSLAGALTAVMQKANSVQVQTVDLVAAHRSIDHARDLVRWLSIGIAPSRLPRGSAGGVQVFAPRSALLETTGQAAIEIVGGDAHEVGAVRDHAEELVRRVSPACIVRIDIDPLLHRHIIGKKGANLKQYEVKGVDLVFPPASEHGDGSAEVLLVYSSGAAAAGESDKKARDAHAQHVLADVKADVLKASVHAADIHSETLHIPQKFHRHILGPNGTTLNALIGEERNVAVKVGPGKGAAAAAGVNGNGKVDGEDAVIVRGPSAEVQRVVQELQRIAQEAEQDIIVNGHVAEFYVDAAHVPHLVGKGGAAVTKLREELGIRIDFTDPVAASGGGATAVEGKKKGSAKAKVTLTGRKENVEEAKKRLQAQVEKLADETSIVVKVPVALHGQIIGQGGKYVTRLQETYAVRINFPNASANAAGGGSNAQRPDEVVIKGGKKGVEGARAELVELVAYEQENNNVSMLKVSSKAVARILGRGGVNINQIRDDTGTQIDIDRDEASKDAELTTINIRGSKKAIEAAKKEINAIVSEVDAEESYRLHVPVSLHGQLIGAQGQAIRDLIIRAGGPEDSRAAAQHIIFPRKGDMDTDTVIVRGPAALASKLKAELEAAVEQASNRANELTLGVHVLQTQHSQLIGRAGARLKELEAKHNVRISLPGSRLYASAPEASNQAELGDAAPETIVKVRGAEAACRAAIEEISSSLASASRSVQVPRSVHGKLASPNFLRNLRSNHGVSVDLPRNLPAAARSAASSARIDADEAEDEAAATADGLAFELEELDLGDSGAADAVVEWKLTGKDAAALDKAEAQIRAELAKAKSASHEGRLTLPQSAVPRIIGKQGSGLHALQAETGTDIQIPRDGGGLCIIRGSKEAVLEARERIEEIAER</sequence>
<evidence type="ECO:0000256" key="2">
    <source>
        <dbReference type="PROSITE-ProRule" id="PRU00117"/>
    </source>
</evidence>
<feature type="region of interest" description="Disordered" evidence="4">
    <location>
        <begin position="23"/>
        <end position="154"/>
    </location>
</feature>
<feature type="compositionally biased region" description="Polar residues" evidence="4">
    <location>
        <begin position="23"/>
        <end position="36"/>
    </location>
</feature>
<feature type="domain" description="K Homology" evidence="5">
    <location>
        <begin position="247"/>
        <end position="333"/>
    </location>
</feature>
<feature type="domain" description="K Homology" evidence="5">
    <location>
        <begin position="437"/>
        <end position="502"/>
    </location>
</feature>
<reference evidence="6 7" key="1">
    <citation type="submission" date="2014-05" db="EMBL/GenBank/DDBJ databases">
        <title>Draft genome sequence of a rare smut relative, Tilletiaria anomala UBC 951.</title>
        <authorList>
            <consortium name="DOE Joint Genome Institute"/>
            <person name="Toome M."/>
            <person name="Kuo A."/>
            <person name="Henrissat B."/>
            <person name="Lipzen A."/>
            <person name="Tritt A."/>
            <person name="Yoshinaga Y."/>
            <person name="Zane M."/>
            <person name="Barry K."/>
            <person name="Grigoriev I.V."/>
            <person name="Spatafora J.W."/>
            <person name="Aimea M.C."/>
        </authorList>
    </citation>
    <scope>NUCLEOTIDE SEQUENCE [LARGE SCALE GENOMIC DNA]</scope>
    <source>
        <strain evidence="6 7">UBC 951</strain>
    </source>
</reference>
<dbReference type="FunCoup" id="A0A066WCJ5">
    <property type="interactions" value="202"/>
</dbReference>
<feature type="domain" description="K Homology" evidence="5">
    <location>
        <begin position="1306"/>
        <end position="1372"/>
    </location>
</feature>
<dbReference type="PANTHER" id="PTHR10288">
    <property type="entry name" value="KH DOMAIN CONTAINING RNA BINDING PROTEIN"/>
    <property type="match status" value="1"/>
</dbReference>
<proteinExistence type="predicted"/>
<evidence type="ECO:0000313" key="6">
    <source>
        <dbReference type="EMBL" id="KDN48495.1"/>
    </source>
</evidence>
<evidence type="ECO:0000256" key="1">
    <source>
        <dbReference type="ARBA" id="ARBA00022737"/>
    </source>
</evidence>
<dbReference type="Gene3D" id="3.30.1370.10">
    <property type="entry name" value="K Homology domain, type 1"/>
    <property type="match status" value="11"/>
</dbReference>
<organism evidence="6 7">
    <name type="scientific">Tilletiaria anomala (strain ATCC 24038 / CBS 436.72 / UBC 951)</name>
    <dbReference type="NCBI Taxonomy" id="1037660"/>
    <lineage>
        <taxon>Eukaryota</taxon>
        <taxon>Fungi</taxon>
        <taxon>Dikarya</taxon>
        <taxon>Basidiomycota</taxon>
        <taxon>Ustilaginomycotina</taxon>
        <taxon>Exobasidiomycetes</taxon>
        <taxon>Georgefischeriales</taxon>
        <taxon>Tilletiariaceae</taxon>
        <taxon>Tilletiaria</taxon>
    </lineage>
</organism>
<evidence type="ECO:0000256" key="4">
    <source>
        <dbReference type="SAM" id="MobiDB-lite"/>
    </source>
</evidence>
<dbReference type="STRING" id="1037660.A0A066WCJ5"/>
<gene>
    <name evidence="6" type="ORF">K437DRAFT_255466</name>
</gene>
<dbReference type="RefSeq" id="XP_013244151.1">
    <property type="nucleotide sequence ID" value="XM_013388697.1"/>
</dbReference>
<feature type="domain" description="K Homology" evidence="5">
    <location>
        <begin position="861"/>
        <end position="939"/>
    </location>
</feature>
<dbReference type="CDD" id="cd00105">
    <property type="entry name" value="KH-I"/>
    <property type="match status" value="1"/>
</dbReference>
<keyword evidence="7" id="KW-1185">Reference proteome</keyword>
<name>A0A066WCJ5_TILAU</name>
<dbReference type="SMART" id="SM00322">
    <property type="entry name" value="KH"/>
    <property type="match status" value="11"/>
</dbReference>
<feature type="domain" description="K Homology" evidence="5">
    <location>
        <begin position="589"/>
        <end position="662"/>
    </location>
</feature>
<feature type="domain" description="K Homology" evidence="5">
    <location>
        <begin position="681"/>
        <end position="764"/>
    </location>
</feature>
<feature type="domain" description="K Homology" evidence="5">
    <location>
        <begin position="1020"/>
        <end position="1098"/>
    </location>
</feature>
<evidence type="ECO:0000259" key="5">
    <source>
        <dbReference type="SMART" id="SM00322"/>
    </source>
</evidence>
<keyword evidence="2" id="KW-0694">RNA-binding</keyword>
<dbReference type="InterPro" id="IPR004088">
    <property type="entry name" value="KH_dom_type_1"/>
</dbReference>
<feature type="compositionally biased region" description="Low complexity" evidence="4">
    <location>
        <begin position="56"/>
        <end position="77"/>
    </location>
</feature>
<keyword evidence="1" id="KW-0677">Repeat</keyword>
<dbReference type="Proteomes" id="UP000027361">
    <property type="component" value="Unassembled WGS sequence"/>
</dbReference>
<feature type="compositionally biased region" description="Low complexity" evidence="4">
    <location>
        <begin position="109"/>
        <end position="151"/>
    </location>
</feature>